<sequence length="1455" mass="167087">MVGITSFIIAHLDLEDNMGNIITKLNLNRTPNLVENNSLVFAKNIRIDVDGTIHKDYSINPMSIVPGSGFDKIYDNILTRIIADFNTIKDSFNSDKTLVECTIYFLDKIKTIVNYKGNYTKNYKTGSFRIIDVIPNSNEFYVFIDGIYITQLEGFPEYIHQENMIIRFDEKTNLFYPCNCNWTYSGGNIDGCVINNLLGEKIINIGESNSSNLVPLKCINLAKSHYTDDESIYTQSPNIPITNLGFGGIFSFTIPNGVYQFFVRYKIRDGFYTNWFPASKELFAGNKNKTITNYGTLEYINTHFDADKSFIFSVNHLYTEYFKNYESFQIGFILSHDDAIYARAWKHFDFGQTTIKFDYKAHDAEEIEITDLTRSTFALYNVGNITSFKNKLYVSNYTESNFNENLQDNANDVTIELAEVGASAGYGSYQVSTTTFGSKQYISAFKLKEGITNIGGENGIIDKMLSGNSDTNAPKSIIEDSVNEKQSNIINKSSDKYDLKINVTRDSLIVAQNTNTSNLQNIYKTNFVSVDYSDATVTSIRVNGSSVENIEKAIKKVLDTVKYLDENAVFVDSNRQIANSFTISIYRKCVLKYYGYVPDIYDPNNPNSDTQKDTSPTIGNNTKLTTVEKSYKQEVRITLSGNKSKLTNENTDDIINYTTLIPYQKYKFYIHYVKLSGEISNGYYCGGSNAGIITVPYKEQCNSIIYPKFSNIKIPEGYYACFFSILHYAVNAATIFNVKEVKNVEEVSFAFEGSCIEMNTRLMPFSTGIEIRQGNNVLTGDYYHSSNSSIIRYFGANGVVYINKNSKVDATEDKRLYAISDYESTQEKDVSLIKCTPYIKAISAINTEKEIETQAYSKPVSYTDHADLNLLGYICQVCDTDRKTSIAYYSDGSNAYYKQDLYTIENSGYGVNVNFYELGKYTDSTYKISNFYLKTTNKVNVYSNYNLNFLGLSEEPKQVVKTYYGYKSDDTKSNNNNTYSVLWRLLTSLTLSDVYQLPSMYQQYNRRTYIPYNSEEIIVFDNTVRSSMLEGDEARASIFKFDAEDYYNVPTNRGKIVNLVSIGDAILVHTHDSMFKFTGSNSLQSSTGEIQPTETEVFKTGISEVFGSDFGFAGLQYKHDHIITENGYIFFDRDSRIVYMYSGQGQITKLSDSVERLFRHNNILNIRFANDYYNNRFFMCIWFGDQHTTYPITLSFCVNENIKAFISTHDFCFNKAFNTKTKCYFLTVNETDICAVDKNRIGEYYKLEIDSNTYRCFYPYKKDVQTRYVMKDEDTTSSSINIPIFYSIIDIIENLNYETIKTLDCLIWCSRYIKNEFPIYSDNDEINMAESKDYLYPCSYLQIYTDTCQTKLLDLSTISNDYSISNPNSYKYPRFNQGYWSLNYFRNTLNTNNKFKYLGNPTNTNPKYNDGRQGAEYRSDENSLIEGKYFVARMYFNQQCDFKIDTISFNYKNKL</sequence>
<reference evidence="1" key="1">
    <citation type="submission" date="2024-06" db="EMBL/GenBank/DDBJ databases">
        <title>Intestivirid acquisition increases across infancy in a wild primate population.</title>
        <authorList>
            <person name="Schneider-Creas I.A."/>
            <person name="Moya I.L."/>
            <person name="Chiou K.L."/>
            <person name="Baniel A."/>
            <person name="Azanaw Haile A."/>
            <person name="Kebede F."/>
            <person name="Abebe B."/>
            <person name="Snyder-Mackler N."/>
            <person name="Varsani A."/>
        </authorList>
    </citation>
    <scope>NUCLEOTIDE SEQUENCE</scope>
    <source>
        <strain evidence="1">Int_RNL_2018_1178_PEE</strain>
    </source>
</reference>
<accession>A0AAU8MJU7</accession>
<name>A0AAU8MJU7_9CAUD</name>
<evidence type="ECO:0000313" key="1">
    <source>
        <dbReference type="EMBL" id="XCO00158.1"/>
    </source>
</evidence>
<organism evidence="1">
    <name type="scientific">Geladintestivirus 6</name>
    <dbReference type="NCBI Taxonomy" id="3233138"/>
    <lineage>
        <taxon>Viruses</taxon>
        <taxon>Duplodnaviria</taxon>
        <taxon>Heunggongvirae</taxon>
        <taxon>Uroviricota</taxon>
        <taxon>Caudoviricetes</taxon>
        <taxon>Crassvirales</taxon>
    </lineage>
</organism>
<dbReference type="EMBL" id="PP965496">
    <property type="protein sequence ID" value="XCO00158.1"/>
    <property type="molecule type" value="Genomic_DNA"/>
</dbReference>
<proteinExistence type="predicted"/>
<protein>
    <submittedName>
        <fullName evidence="1">Stabilization protein</fullName>
    </submittedName>
</protein>